<dbReference type="GO" id="GO:0016491">
    <property type="term" value="F:oxidoreductase activity"/>
    <property type="evidence" value="ECO:0007669"/>
    <property type="project" value="UniProtKB-KW"/>
</dbReference>
<organism evidence="3 4">
    <name type="scientific">Paenibacillus nasutitermitis</name>
    <dbReference type="NCBI Taxonomy" id="1652958"/>
    <lineage>
        <taxon>Bacteria</taxon>
        <taxon>Bacillati</taxon>
        <taxon>Bacillota</taxon>
        <taxon>Bacilli</taxon>
        <taxon>Bacillales</taxon>
        <taxon>Paenibacillaceae</taxon>
        <taxon>Paenibacillus</taxon>
    </lineage>
</organism>
<accession>A0A916YTI2</accession>
<protein>
    <submittedName>
        <fullName evidence="3">3-oxoacyl-[acyl-carrier-protein] reductase FabG</fullName>
    </submittedName>
</protein>
<proteinExistence type="inferred from homology"/>
<dbReference type="FunFam" id="3.40.50.720:FF:000084">
    <property type="entry name" value="Short-chain dehydrogenase reductase"/>
    <property type="match status" value="1"/>
</dbReference>
<dbReference type="PRINTS" id="PR00081">
    <property type="entry name" value="GDHRDH"/>
</dbReference>
<dbReference type="PRINTS" id="PR00080">
    <property type="entry name" value="SDRFAMILY"/>
</dbReference>
<evidence type="ECO:0000256" key="2">
    <source>
        <dbReference type="ARBA" id="ARBA00023002"/>
    </source>
</evidence>
<dbReference type="InterPro" id="IPR036291">
    <property type="entry name" value="NAD(P)-bd_dom_sf"/>
</dbReference>
<dbReference type="Gene3D" id="3.40.50.720">
    <property type="entry name" value="NAD(P)-binding Rossmann-like Domain"/>
    <property type="match status" value="1"/>
</dbReference>
<sequence length="261" mass="27784">MGRLSGKNAIVTGGTAGIGAGIAKMFAREGANVCIVGRNADRGGKVVQDIESCGVKGLFVQADVSATQDVQGFVQQTVEQFGSLHIMVNNAAVIHQSKVVDTKEEDWDRIISNNLTSVFLGSKYAAKAMISQNIQGRIINVSSIHAVLSEPSCSAYTAAKGGIESFTRTLASELAPHRITANILSPGATYTELTTPMYTPAVKEALFKRIPLKAIAQPHDIAYGALFLASDESWYMTGSTMTIDGGYIMDGSLPDAAYWEE</sequence>
<evidence type="ECO:0000256" key="1">
    <source>
        <dbReference type="ARBA" id="ARBA00006484"/>
    </source>
</evidence>
<evidence type="ECO:0000313" key="3">
    <source>
        <dbReference type="EMBL" id="GGD60093.1"/>
    </source>
</evidence>
<dbReference type="GO" id="GO:0008206">
    <property type="term" value="P:bile acid metabolic process"/>
    <property type="evidence" value="ECO:0007669"/>
    <property type="project" value="UniProtKB-ARBA"/>
</dbReference>
<keyword evidence="2" id="KW-0560">Oxidoreductase</keyword>
<dbReference type="Proteomes" id="UP000612456">
    <property type="component" value="Unassembled WGS sequence"/>
</dbReference>
<dbReference type="PANTHER" id="PTHR42879">
    <property type="entry name" value="3-OXOACYL-(ACYL-CARRIER-PROTEIN) REDUCTASE"/>
    <property type="match status" value="1"/>
</dbReference>
<dbReference type="PANTHER" id="PTHR42879:SF2">
    <property type="entry name" value="3-OXOACYL-[ACYL-CARRIER-PROTEIN] REDUCTASE FABG"/>
    <property type="match status" value="1"/>
</dbReference>
<dbReference type="Pfam" id="PF13561">
    <property type="entry name" value="adh_short_C2"/>
    <property type="match status" value="1"/>
</dbReference>
<gene>
    <name evidence="3" type="primary">fabG</name>
    <name evidence="3" type="ORF">GCM10010911_17460</name>
</gene>
<reference evidence="3" key="1">
    <citation type="journal article" date="2014" name="Int. J. Syst. Evol. Microbiol.">
        <title>Complete genome sequence of Corynebacterium casei LMG S-19264T (=DSM 44701T), isolated from a smear-ripened cheese.</title>
        <authorList>
            <consortium name="US DOE Joint Genome Institute (JGI-PGF)"/>
            <person name="Walter F."/>
            <person name="Albersmeier A."/>
            <person name="Kalinowski J."/>
            <person name="Ruckert C."/>
        </authorList>
    </citation>
    <scope>NUCLEOTIDE SEQUENCE</scope>
    <source>
        <strain evidence="3">CGMCC 1.15178</strain>
    </source>
</reference>
<dbReference type="RefSeq" id="WP_188990993.1">
    <property type="nucleotide sequence ID" value="NZ_BMHP01000001.1"/>
</dbReference>
<dbReference type="PROSITE" id="PS00061">
    <property type="entry name" value="ADH_SHORT"/>
    <property type="match status" value="1"/>
</dbReference>
<dbReference type="InterPro" id="IPR020904">
    <property type="entry name" value="Sc_DH/Rdtase_CS"/>
</dbReference>
<comment type="similarity">
    <text evidence="1">Belongs to the short-chain dehydrogenases/reductases (SDR) family.</text>
</comment>
<keyword evidence="4" id="KW-1185">Reference proteome</keyword>
<dbReference type="AlphaFoldDB" id="A0A916YTI2"/>
<evidence type="ECO:0000313" key="4">
    <source>
        <dbReference type="Proteomes" id="UP000612456"/>
    </source>
</evidence>
<comment type="caution">
    <text evidence="3">The sequence shown here is derived from an EMBL/GenBank/DDBJ whole genome shotgun (WGS) entry which is preliminary data.</text>
</comment>
<dbReference type="CDD" id="cd05233">
    <property type="entry name" value="SDR_c"/>
    <property type="match status" value="1"/>
</dbReference>
<dbReference type="SUPFAM" id="SSF51735">
    <property type="entry name" value="NAD(P)-binding Rossmann-fold domains"/>
    <property type="match status" value="1"/>
</dbReference>
<dbReference type="EMBL" id="BMHP01000001">
    <property type="protein sequence ID" value="GGD60093.1"/>
    <property type="molecule type" value="Genomic_DNA"/>
</dbReference>
<dbReference type="InterPro" id="IPR002347">
    <property type="entry name" value="SDR_fam"/>
</dbReference>
<name>A0A916YTI2_9BACL</name>
<dbReference type="NCBIfam" id="NF005559">
    <property type="entry name" value="PRK07231.1"/>
    <property type="match status" value="1"/>
</dbReference>
<dbReference type="InterPro" id="IPR050259">
    <property type="entry name" value="SDR"/>
</dbReference>
<reference evidence="3" key="2">
    <citation type="submission" date="2020-09" db="EMBL/GenBank/DDBJ databases">
        <authorList>
            <person name="Sun Q."/>
            <person name="Zhou Y."/>
        </authorList>
    </citation>
    <scope>NUCLEOTIDE SEQUENCE</scope>
    <source>
        <strain evidence="3">CGMCC 1.15178</strain>
    </source>
</reference>